<dbReference type="Proteomes" id="UP000253919">
    <property type="component" value="Unassembled WGS sequence"/>
</dbReference>
<reference evidence="2 3" key="1">
    <citation type="submission" date="2018-04" db="EMBL/GenBank/DDBJ databases">
        <title>Adhaeribacter sp. HMF7616 genome sequencing and assembly.</title>
        <authorList>
            <person name="Kang H."/>
            <person name="Kang J."/>
            <person name="Cha I."/>
            <person name="Kim H."/>
            <person name="Joh K."/>
        </authorList>
    </citation>
    <scope>NUCLEOTIDE SEQUENCE [LARGE SCALE GENOMIC DNA]</scope>
    <source>
        <strain evidence="2 3">HMF7616</strain>
    </source>
</reference>
<gene>
    <name evidence="2" type="ORF">AHMF7616_00215</name>
</gene>
<protein>
    <submittedName>
        <fullName evidence="2">Uncharacterized protein</fullName>
    </submittedName>
</protein>
<organism evidence="2 3">
    <name type="scientific">Adhaeribacter pallidiroseus</name>
    <dbReference type="NCBI Taxonomy" id="2072847"/>
    <lineage>
        <taxon>Bacteria</taxon>
        <taxon>Pseudomonadati</taxon>
        <taxon>Bacteroidota</taxon>
        <taxon>Cytophagia</taxon>
        <taxon>Cytophagales</taxon>
        <taxon>Hymenobacteraceae</taxon>
        <taxon>Adhaeribacter</taxon>
    </lineage>
</organism>
<evidence type="ECO:0000313" key="2">
    <source>
        <dbReference type="EMBL" id="RDC61635.1"/>
    </source>
</evidence>
<keyword evidence="1" id="KW-0472">Membrane</keyword>
<dbReference type="OrthoDB" id="677977at2"/>
<keyword evidence="1" id="KW-0812">Transmembrane</keyword>
<keyword evidence="3" id="KW-1185">Reference proteome</keyword>
<dbReference type="RefSeq" id="WP_115371202.1">
    <property type="nucleotide sequence ID" value="NZ_QASA01000001.1"/>
</dbReference>
<evidence type="ECO:0000256" key="1">
    <source>
        <dbReference type="SAM" id="Phobius"/>
    </source>
</evidence>
<comment type="caution">
    <text evidence="2">The sequence shown here is derived from an EMBL/GenBank/DDBJ whole genome shotgun (WGS) entry which is preliminary data.</text>
</comment>
<feature type="transmembrane region" description="Helical" evidence="1">
    <location>
        <begin position="102"/>
        <end position="121"/>
    </location>
</feature>
<evidence type="ECO:0000313" key="3">
    <source>
        <dbReference type="Proteomes" id="UP000253919"/>
    </source>
</evidence>
<proteinExistence type="predicted"/>
<accession>A0A369QDJ9</accession>
<feature type="transmembrane region" description="Helical" evidence="1">
    <location>
        <begin position="141"/>
        <end position="158"/>
    </location>
</feature>
<dbReference type="EMBL" id="QASA01000001">
    <property type="protein sequence ID" value="RDC61635.1"/>
    <property type="molecule type" value="Genomic_DNA"/>
</dbReference>
<sequence>MKNQLKKQKKKHKRSEQNSIWQALISGLAGAVAVTVIHETARRFIPNAPRMDVLGMRAIAKGLYKMDEQPPASDELFKWSMVGDLVSNTLYYSLAATGQQPWVKGILLGSLAGVGGVVLPGPMGLGEEPSGRTLQTKVMTVTWYFLGGLVTAAAAQGIRDANKKRKLPKDWAM</sequence>
<name>A0A369QDJ9_9BACT</name>
<keyword evidence="1" id="KW-1133">Transmembrane helix</keyword>
<dbReference type="AlphaFoldDB" id="A0A369QDJ9"/>